<dbReference type="InterPro" id="IPR011780">
    <property type="entry name" value="D_Ser_am_lyase"/>
</dbReference>
<comment type="cofactor">
    <cofactor evidence="1 4">
        <name>pyridoxal 5'-phosphate</name>
        <dbReference type="ChEBI" id="CHEBI:597326"/>
    </cofactor>
</comment>
<dbReference type="SUPFAM" id="SSF53686">
    <property type="entry name" value="Tryptophan synthase beta subunit-like PLP-dependent enzymes"/>
    <property type="match status" value="1"/>
</dbReference>
<dbReference type="InterPro" id="IPR001926">
    <property type="entry name" value="TrpB-like_PALP"/>
</dbReference>
<organism evidence="6 7">
    <name type="scientific">Burkholderia savannae</name>
    <dbReference type="NCBI Taxonomy" id="1637837"/>
    <lineage>
        <taxon>Bacteria</taxon>
        <taxon>Pseudomonadati</taxon>
        <taxon>Pseudomonadota</taxon>
        <taxon>Betaproteobacteria</taxon>
        <taxon>Burkholderiales</taxon>
        <taxon>Burkholderiaceae</taxon>
        <taxon>Burkholderia</taxon>
        <taxon>pseudomallei group</taxon>
    </lineage>
</organism>
<keyword evidence="3 4" id="KW-0456">Lyase</keyword>
<name>A0ABR5T2C4_9BURK</name>
<dbReference type="RefSeq" id="WP_059644704.1">
    <property type="nucleotide sequence ID" value="NZ_CP013425.1"/>
</dbReference>
<proteinExistence type="inferred from homology"/>
<comment type="similarity">
    <text evidence="4">Belongs to the serine/threonine dehydratase family. DsdA subfamily.</text>
</comment>
<comment type="caution">
    <text evidence="6">The sequence shown here is derived from an EMBL/GenBank/DDBJ whole genome shotgun (WGS) entry which is preliminary data.</text>
</comment>
<evidence type="ECO:0000259" key="5">
    <source>
        <dbReference type="Pfam" id="PF00291"/>
    </source>
</evidence>
<feature type="domain" description="Tryptophan synthase beta chain-like PALP" evidence="5">
    <location>
        <begin position="73"/>
        <end position="384"/>
    </location>
</feature>
<dbReference type="NCBIfam" id="TIGR02035">
    <property type="entry name" value="D_Ser_am_lyase"/>
    <property type="match status" value="1"/>
</dbReference>
<accession>A0ABR5T2C4</accession>
<keyword evidence="2 4" id="KW-0663">Pyridoxal phosphate</keyword>
<dbReference type="NCBIfam" id="NF002823">
    <property type="entry name" value="PRK02991.1"/>
    <property type="match status" value="1"/>
</dbReference>
<evidence type="ECO:0000313" key="6">
    <source>
        <dbReference type="EMBL" id="KWZ37386.1"/>
    </source>
</evidence>
<dbReference type="HAMAP" id="MF_01030">
    <property type="entry name" value="D_Ser_dehydrat"/>
    <property type="match status" value="1"/>
</dbReference>
<evidence type="ECO:0000256" key="1">
    <source>
        <dbReference type="ARBA" id="ARBA00001933"/>
    </source>
</evidence>
<dbReference type="PANTHER" id="PTHR48078:SF9">
    <property type="entry name" value="D-SERINE DEHYDRATASE"/>
    <property type="match status" value="1"/>
</dbReference>
<reference evidence="6 7" key="1">
    <citation type="submission" date="2015-11" db="EMBL/GenBank/DDBJ databases">
        <authorList>
            <person name="Sahl J."/>
            <person name="Wagner D."/>
            <person name="Keim P."/>
        </authorList>
    </citation>
    <scope>NUCLEOTIDE SEQUENCE [LARGE SCALE GENOMIC DNA]</scope>
    <source>
        <strain evidence="6 7">BDU18</strain>
    </source>
</reference>
<protein>
    <recommendedName>
        <fullName evidence="4">Probable D-serine dehydratase</fullName>
        <ecNumber evidence="4">4.3.1.18</ecNumber>
    </recommendedName>
    <alternativeName>
        <fullName evidence="4">D-serine deaminase</fullName>
        <shortName evidence="4">DSD</shortName>
    </alternativeName>
</protein>
<dbReference type="InterPro" id="IPR036052">
    <property type="entry name" value="TrpB-like_PALP_sf"/>
</dbReference>
<dbReference type="Gene3D" id="3.40.50.1100">
    <property type="match status" value="2"/>
</dbReference>
<gene>
    <name evidence="4" type="primary">dsdA</name>
    <name evidence="6" type="ORF">WS72_20580</name>
</gene>
<dbReference type="EMBL" id="LNJQ01000004">
    <property type="protein sequence ID" value="KWZ37386.1"/>
    <property type="molecule type" value="Genomic_DNA"/>
</dbReference>
<dbReference type="Pfam" id="PF00291">
    <property type="entry name" value="PALP"/>
    <property type="match status" value="1"/>
</dbReference>
<evidence type="ECO:0000256" key="2">
    <source>
        <dbReference type="ARBA" id="ARBA00022898"/>
    </source>
</evidence>
<dbReference type="Proteomes" id="UP000070255">
    <property type="component" value="Unassembled WGS sequence"/>
</dbReference>
<comment type="catalytic activity">
    <reaction evidence="4">
        <text>D-serine = pyruvate + NH4(+)</text>
        <dbReference type="Rhea" id="RHEA:13977"/>
        <dbReference type="ChEBI" id="CHEBI:15361"/>
        <dbReference type="ChEBI" id="CHEBI:28938"/>
        <dbReference type="ChEBI" id="CHEBI:35247"/>
        <dbReference type="EC" id="4.3.1.18"/>
    </reaction>
</comment>
<evidence type="ECO:0000256" key="4">
    <source>
        <dbReference type="HAMAP-Rule" id="MF_01030"/>
    </source>
</evidence>
<dbReference type="InterPro" id="IPR050147">
    <property type="entry name" value="Ser/Thr_Dehydratase"/>
</dbReference>
<dbReference type="EC" id="4.3.1.18" evidence="4"/>
<evidence type="ECO:0000256" key="3">
    <source>
        <dbReference type="ARBA" id="ARBA00023239"/>
    </source>
</evidence>
<keyword evidence="7" id="KW-1185">Reference proteome</keyword>
<evidence type="ECO:0000313" key="7">
    <source>
        <dbReference type="Proteomes" id="UP000070255"/>
    </source>
</evidence>
<dbReference type="PANTHER" id="PTHR48078">
    <property type="entry name" value="THREONINE DEHYDRATASE, MITOCHONDRIAL-RELATED"/>
    <property type="match status" value="1"/>
</dbReference>
<sequence length="442" mass="46345">MHDSRQLPLDPNLLARLQSGSPMLWLNPHQGAPLPDIAPTAADLADADARLRRCGGLLAALFPELRPSGGRIASPLQRADRLQRAGHTDAGAWFVKRDDALPVAGSIKARGGFHEVLALAESIADRHGLLDAHADRRVLASGDARALFARYTVMVGSTGNLGLSIGMLASALGFRSVVHMSADAKAWKKARLHTRGVDVVEHAGDYAKAVDAGRRQAAGMPRCHFVDDEGSRMLFLGYATAAAELAGQLARAGRTVDARHPLFVHIPCGVGGAPGGIAYGLKALYGEHVHCFLAEPAASPCVLVQLASGGARSISVYDIGLDNRTEADGLAVAQASHLAGPLLRAQAAGVFTVDDRRLFAGLLDANERLGIDLEPSAAAAFGGPAWIAASQAGRDYLRGRGIAPNEATHVIWATGGSLVPAGAHRRFQARARAQRRADAARA</sequence>
<feature type="modified residue" description="N6-(pyridoxal phosphate)lysine" evidence="4">
    <location>
        <position position="108"/>
    </location>
</feature>